<comment type="caution">
    <text evidence="1">The sequence shown here is derived from an EMBL/GenBank/DDBJ whole genome shotgun (WGS) entry which is preliminary data.</text>
</comment>
<evidence type="ECO:0008006" key="3">
    <source>
        <dbReference type="Google" id="ProtNLM"/>
    </source>
</evidence>
<gene>
    <name evidence="1" type="ORF">HCN51_44445</name>
</gene>
<keyword evidence="2" id="KW-1185">Reference proteome</keyword>
<proteinExistence type="predicted"/>
<evidence type="ECO:0000313" key="2">
    <source>
        <dbReference type="Proteomes" id="UP000696294"/>
    </source>
</evidence>
<evidence type="ECO:0000313" key="1">
    <source>
        <dbReference type="EMBL" id="NJP96407.1"/>
    </source>
</evidence>
<dbReference type="EMBL" id="JAATEP010000049">
    <property type="protein sequence ID" value="NJP96407.1"/>
    <property type="molecule type" value="Genomic_DNA"/>
</dbReference>
<dbReference type="RefSeq" id="WP_168018004.1">
    <property type="nucleotide sequence ID" value="NZ_JAATEP010000049.1"/>
</dbReference>
<dbReference type="InterPro" id="IPR011990">
    <property type="entry name" value="TPR-like_helical_dom_sf"/>
</dbReference>
<dbReference type="Proteomes" id="UP000696294">
    <property type="component" value="Unassembled WGS sequence"/>
</dbReference>
<sequence length="457" mass="50755">MSNGKPGRRQAQTEYASELRSRGLTWTEAAEAIRVRYRVNMRVAFRIAHGWSQSDAAREWNKRWPEDEKTNKTFSYWEMWPGPTGFAPSMESLGRLAELYQCSASALICDQFDFRHLDQEQQHREADQTVLGPGAGVSLDTAALELPTPPEVAELQPSGFVAPGLVEGLTAMTETYRRMDYLSGARSVQGEVTTHLRRILDLQDRGRTTAINRDLLRAAADAAQLAAWLAIDVQQYPTADKYCRLALSLANRANDRGMHAYVLGVLSYISLHARQGQDALTLLTTAKEKTGTAMPPAVRSWIAEAAGEAHAILGNRLAGTKALHEAETAFDRVTEENTPPWLAFYNSPIHLARLKGRCLMRLNEPQAAMNALNEALARFPDSYVRERGGTLIDAANALIQGRNLENACRVAIQAEALARATSSARNLLRLRELLVMLMPWSRSDCVQELATKLLLTR</sequence>
<protein>
    <recommendedName>
        <fullName evidence="3">XRE family transcriptional regulator</fullName>
    </recommendedName>
</protein>
<accession>A0ABX1BHN9</accession>
<dbReference type="Gene3D" id="1.25.40.10">
    <property type="entry name" value="Tetratricopeptide repeat domain"/>
    <property type="match status" value="1"/>
</dbReference>
<name>A0ABX1BHN9_9ACTN</name>
<organism evidence="1 2">
    <name type="scientific">Nonomuraea composti</name>
    <dbReference type="NCBI Taxonomy" id="2720023"/>
    <lineage>
        <taxon>Bacteria</taxon>
        <taxon>Bacillati</taxon>
        <taxon>Actinomycetota</taxon>
        <taxon>Actinomycetes</taxon>
        <taxon>Streptosporangiales</taxon>
        <taxon>Streptosporangiaceae</taxon>
        <taxon>Nonomuraea</taxon>
    </lineage>
</organism>
<reference evidence="1 2" key="1">
    <citation type="submission" date="2020-03" db="EMBL/GenBank/DDBJ databases">
        <title>WGS of actinomycetes isolated from Thailand.</title>
        <authorList>
            <person name="Thawai C."/>
        </authorList>
    </citation>
    <scope>NUCLEOTIDE SEQUENCE [LARGE SCALE GENOMIC DNA]</scope>
    <source>
        <strain evidence="1 2">FMUSA5-5</strain>
    </source>
</reference>
<dbReference type="SUPFAM" id="SSF48452">
    <property type="entry name" value="TPR-like"/>
    <property type="match status" value="1"/>
</dbReference>